<reference evidence="1" key="1">
    <citation type="submission" date="2014-09" db="EMBL/GenBank/DDBJ databases">
        <authorList>
            <person name="Magalhaes I.L.F."/>
            <person name="Oliveira U."/>
            <person name="Santos F.R."/>
            <person name="Vidigal T.H.D.A."/>
            <person name="Brescovit A.D."/>
            <person name="Santos A.J."/>
        </authorList>
    </citation>
    <scope>NUCLEOTIDE SEQUENCE</scope>
    <source>
        <tissue evidence="1">Shoot tissue taken approximately 20 cm above the soil surface</tissue>
    </source>
</reference>
<protein>
    <submittedName>
        <fullName evidence="1">Uncharacterized protein</fullName>
    </submittedName>
</protein>
<organism evidence="1">
    <name type="scientific">Arundo donax</name>
    <name type="common">Giant reed</name>
    <name type="synonym">Donax arundinaceus</name>
    <dbReference type="NCBI Taxonomy" id="35708"/>
    <lineage>
        <taxon>Eukaryota</taxon>
        <taxon>Viridiplantae</taxon>
        <taxon>Streptophyta</taxon>
        <taxon>Embryophyta</taxon>
        <taxon>Tracheophyta</taxon>
        <taxon>Spermatophyta</taxon>
        <taxon>Magnoliopsida</taxon>
        <taxon>Liliopsida</taxon>
        <taxon>Poales</taxon>
        <taxon>Poaceae</taxon>
        <taxon>PACMAD clade</taxon>
        <taxon>Arundinoideae</taxon>
        <taxon>Arundineae</taxon>
        <taxon>Arundo</taxon>
    </lineage>
</organism>
<reference evidence="1" key="2">
    <citation type="journal article" date="2015" name="Data Brief">
        <title>Shoot transcriptome of the giant reed, Arundo donax.</title>
        <authorList>
            <person name="Barrero R.A."/>
            <person name="Guerrero F.D."/>
            <person name="Moolhuijzen P."/>
            <person name="Goolsby J.A."/>
            <person name="Tidwell J."/>
            <person name="Bellgard S.E."/>
            <person name="Bellgard M.I."/>
        </authorList>
    </citation>
    <scope>NUCLEOTIDE SEQUENCE</scope>
    <source>
        <tissue evidence="1">Shoot tissue taken approximately 20 cm above the soil surface</tissue>
    </source>
</reference>
<dbReference type="AlphaFoldDB" id="A0A0A9FP24"/>
<evidence type="ECO:0000313" key="1">
    <source>
        <dbReference type="EMBL" id="JAE12046.1"/>
    </source>
</evidence>
<sequence>MQLLRPPAPAVYTKIKYQWRHASVPVLQKPTIRVLMLSNLCTPKEQTHRFGGL</sequence>
<accession>A0A0A9FP24</accession>
<proteinExistence type="predicted"/>
<name>A0A0A9FP24_ARUDO</name>
<dbReference type="EMBL" id="GBRH01185850">
    <property type="protein sequence ID" value="JAE12046.1"/>
    <property type="molecule type" value="Transcribed_RNA"/>
</dbReference>